<feature type="coiled-coil region" evidence="1">
    <location>
        <begin position="10"/>
        <end position="37"/>
    </location>
</feature>
<gene>
    <name evidence="2" type="ORF">H9704_01065</name>
</gene>
<proteinExistence type="predicted"/>
<organism evidence="2 3">
    <name type="scientific">Candidatus Enterocloster excrementipullorum</name>
    <dbReference type="NCBI Taxonomy" id="2838559"/>
    <lineage>
        <taxon>Bacteria</taxon>
        <taxon>Bacillati</taxon>
        <taxon>Bacillota</taxon>
        <taxon>Clostridia</taxon>
        <taxon>Lachnospirales</taxon>
        <taxon>Lachnospiraceae</taxon>
        <taxon>Enterocloster</taxon>
    </lineage>
</organism>
<sequence>MARGVRKSPAEKLQAELEEVQAAIAQYQDCLKTMREKEKNLCEQIQMEQFKAVSEMLKEREMTMEDLKELLASENS</sequence>
<keyword evidence="1" id="KW-0175">Coiled coil</keyword>
<dbReference type="AlphaFoldDB" id="A0A9D2MYD4"/>
<evidence type="ECO:0000313" key="3">
    <source>
        <dbReference type="Proteomes" id="UP000823910"/>
    </source>
</evidence>
<comment type="caution">
    <text evidence="2">The sequence shown here is derived from an EMBL/GenBank/DDBJ whole genome shotgun (WGS) entry which is preliminary data.</text>
</comment>
<reference evidence="2" key="2">
    <citation type="submission" date="2021-04" db="EMBL/GenBank/DDBJ databases">
        <authorList>
            <person name="Gilroy R."/>
        </authorList>
    </citation>
    <scope>NUCLEOTIDE SEQUENCE</scope>
    <source>
        <strain evidence="2">CHK180-15479</strain>
    </source>
</reference>
<name>A0A9D2MYD4_9FIRM</name>
<evidence type="ECO:0000313" key="2">
    <source>
        <dbReference type="EMBL" id="HJC04744.1"/>
    </source>
</evidence>
<dbReference type="Proteomes" id="UP000823910">
    <property type="component" value="Unassembled WGS sequence"/>
</dbReference>
<reference evidence="2" key="1">
    <citation type="journal article" date="2021" name="PeerJ">
        <title>Extensive microbial diversity within the chicken gut microbiome revealed by metagenomics and culture.</title>
        <authorList>
            <person name="Gilroy R."/>
            <person name="Ravi A."/>
            <person name="Getino M."/>
            <person name="Pursley I."/>
            <person name="Horton D.L."/>
            <person name="Alikhan N.F."/>
            <person name="Baker D."/>
            <person name="Gharbi K."/>
            <person name="Hall N."/>
            <person name="Watson M."/>
            <person name="Adriaenssens E.M."/>
            <person name="Foster-Nyarko E."/>
            <person name="Jarju S."/>
            <person name="Secka A."/>
            <person name="Antonio M."/>
            <person name="Oren A."/>
            <person name="Chaudhuri R.R."/>
            <person name="La Ragione R."/>
            <person name="Hildebrand F."/>
            <person name="Pallen M.J."/>
        </authorList>
    </citation>
    <scope>NUCLEOTIDE SEQUENCE</scope>
    <source>
        <strain evidence="2">CHK180-15479</strain>
    </source>
</reference>
<accession>A0A9D2MYD4</accession>
<protein>
    <submittedName>
        <fullName evidence="2">Uncharacterized protein</fullName>
    </submittedName>
</protein>
<dbReference type="EMBL" id="DWWT01000002">
    <property type="protein sequence ID" value="HJC04744.1"/>
    <property type="molecule type" value="Genomic_DNA"/>
</dbReference>
<evidence type="ECO:0000256" key="1">
    <source>
        <dbReference type="SAM" id="Coils"/>
    </source>
</evidence>